<feature type="compositionally biased region" description="Basic and acidic residues" evidence="1">
    <location>
        <begin position="47"/>
        <end position="58"/>
    </location>
</feature>
<evidence type="ECO:0000313" key="2">
    <source>
        <dbReference type="EMBL" id="ANE52707.1"/>
    </source>
</evidence>
<name>A0A172U127_9BACT</name>
<sequence length="67" mass="7440">MIQPNDKDQHIYTSLPKQTTPAPKEEDFSMSVNDNPRANENVYNESLVKENNAEKESGSEITDGEGG</sequence>
<dbReference type="KEGG" id="fla:SY85_21740"/>
<evidence type="ECO:0000256" key="1">
    <source>
        <dbReference type="SAM" id="MobiDB-lite"/>
    </source>
</evidence>
<dbReference type="AlphaFoldDB" id="A0A172U127"/>
<gene>
    <name evidence="2" type="ORF">SY85_21740</name>
</gene>
<dbReference type="EMBL" id="CP011390">
    <property type="protein sequence ID" value="ANE52707.1"/>
    <property type="molecule type" value="Genomic_DNA"/>
</dbReference>
<dbReference type="RefSeq" id="WP_066407670.1">
    <property type="nucleotide sequence ID" value="NZ_CP011390.1"/>
</dbReference>
<feature type="compositionally biased region" description="Polar residues" evidence="1">
    <location>
        <begin position="11"/>
        <end position="21"/>
    </location>
</feature>
<reference evidence="2 3" key="2">
    <citation type="journal article" date="2016" name="Int. J. Syst. Evol. Microbiol.">
        <title>Flavisolibacter tropicus sp. nov., isolated from tropical soil.</title>
        <authorList>
            <person name="Lee J.J."/>
            <person name="Kang M.S."/>
            <person name="Kim G.S."/>
            <person name="Lee C.S."/>
            <person name="Lim S."/>
            <person name="Lee J."/>
            <person name="Roh S.H."/>
            <person name="Kang H."/>
            <person name="Ha J.M."/>
            <person name="Bae S."/>
            <person name="Jung H.Y."/>
            <person name="Kim M.K."/>
        </authorList>
    </citation>
    <scope>NUCLEOTIDE SEQUENCE [LARGE SCALE GENOMIC DNA]</scope>
    <source>
        <strain evidence="2 3">LCS9</strain>
    </source>
</reference>
<protein>
    <submittedName>
        <fullName evidence="2">Uncharacterized protein</fullName>
    </submittedName>
</protein>
<keyword evidence="3" id="KW-1185">Reference proteome</keyword>
<dbReference type="Proteomes" id="UP000077177">
    <property type="component" value="Chromosome"/>
</dbReference>
<evidence type="ECO:0000313" key="3">
    <source>
        <dbReference type="Proteomes" id="UP000077177"/>
    </source>
</evidence>
<reference evidence="3" key="1">
    <citation type="submission" date="2015-01" db="EMBL/GenBank/DDBJ databases">
        <title>Flavisolibacter sp./LCS9/ whole genome sequencing.</title>
        <authorList>
            <person name="Kim M.K."/>
            <person name="Srinivasan S."/>
            <person name="Lee J.-J."/>
        </authorList>
    </citation>
    <scope>NUCLEOTIDE SEQUENCE [LARGE SCALE GENOMIC DNA]</scope>
    <source>
        <strain evidence="3">LCS9</strain>
    </source>
</reference>
<organism evidence="2 3">
    <name type="scientific">Flavisolibacter tropicus</name>
    <dbReference type="NCBI Taxonomy" id="1492898"/>
    <lineage>
        <taxon>Bacteria</taxon>
        <taxon>Pseudomonadati</taxon>
        <taxon>Bacteroidota</taxon>
        <taxon>Chitinophagia</taxon>
        <taxon>Chitinophagales</taxon>
        <taxon>Chitinophagaceae</taxon>
        <taxon>Flavisolibacter</taxon>
    </lineage>
</organism>
<accession>A0A172U127</accession>
<feature type="compositionally biased region" description="Polar residues" evidence="1">
    <location>
        <begin position="30"/>
        <end position="44"/>
    </location>
</feature>
<feature type="compositionally biased region" description="Basic and acidic residues" evidence="1">
    <location>
        <begin position="1"/>
        <end position="10"/>
    </location>
</feature>
<feature type="region of interest" description="Disordered" evidence="1">
    <location>
        <begin position="1"/>
        <end position="67"/>
    </location>
</feature>
<proteinExistence type="predicted"/>